<sequence>MPTCPNGHQSGSDDWCEVCGHRMGAAPPPPPPPPPYSGGAPQQPGYGYPQQGEPTAQAELCPQCRTPREAMAPYCEECRWNFLTNTATSYTPLAPQPPAPSQGVNLPPGFQAQQSPPPPPPPQPRPQGTAPDPYEYQSSRPSQMNRPAEPLNADPSMRQGTPPPPPAFQQQPG</sequence>
<feature type="compositionally biased region" description="Polar residues" evidence="1">
    <location>
        <begin position="1"/>
        <end position="12"/>
    </location>
</feature>
<accession>A0A939FG92</accession>
<feature type="non-terminal residue" evidence="2">
    <location>
        <position position="173"/>
    </location>
</feature>
<proteinExistence type="predicted"/>
<feature type="compositionally biased region" description="Polar residues" evidence="1">
    <location>
        <begin position="136"/>
        <end position="145"/>
    </location>
</feature>
<reference evidence="2" key="1">
    <citation type="submission" date="2021-03" db="EMBL/GenBank/DDBJ databases">
        <title>Streptomyces poriferae sp. nov., a novel marine sponge-derived Actinobacteria species with anti-MRSA activity.</title>
        <authorList>
            <person name="Sandoval-Powers M."/>
            <person name="Kralova S."/>
            <person name="Nguyen G.-S."/>
            <person name="Fawwal D."/>
            <person name="Degnes K."/>
            <person name="Klinkenberg G."/>
            <person name="Sletta H."/>
            <person name="Wentzel A."/>
            <person name="Liles M.R."/>
        </authorList>
    </citation>
    <scope>NUCLEOTIDE SEQUENCE</scope>
    <source>
        <strain evidence="2">DSM 41794</strain>
    </source>
</reference>
<dbReference type="Proteomes" id="UP000664167">
    <property type="component" value="Unassembled WGS sequence"/>
</dbReference>
<protein>
    <submittedName>
        <fullName evidence="2">Phosphopeptide-binding protein</fullName>
    </submittedName>
</protein>
<evidence type="ECO:0000313" key="2">
    <source>
        <dbReference type="EMBL" id="MBO0517554.1"/>
    </source>
</evidence>
<gene>
    <name evidence="2" type="ORF">J0695_38250</name>
</gene>
<feature type="compositionally biased region" description="Low complexity" evidence="1">
    <location>
        <begin position="37"/>
        <end position="52"/>
    </location>
</feature>
<name>A0A939FG92_9ACTN</name>
<dbReference type="EMBL" id="JAFLRJ010000680">
    <property type="protein sequence ID" value="MBO0517554.1"/>
    <property type="molecule type" value="Genomic_DNA"/>
</dbReference>
<comment type="caution">
    <text evidence="2">The sequence shown here is derived from an EMBL/GenBank/DDBJ whole genome shotgun (WGS) entry which is preliminary data.</text>
</comment>
<evidence type="ECO:0000313" key="3">
    <source>
        <dbReference type="Proteomes" id="UP000664167"/>
    </source>
</evidence>
<feature type="compositionally biased region" description="Pro residues" evidence="1">
    <location>
        <begin position="26"/>
        <end position="36"/>
    </location>
</feature>
<evidence type="ECO:0000256" key="1">
    <source>
        <dbReference type="SAM" id="MobiDB-lite"/>
    </source>
</evidence>
<organism evidence="2 3">
    <name type="scientific">Streptomyces beijiangensis</name>
    <dbReference type="NCBI Taxonomy" id="163361"/>
    <lineage>
        <taxon>Bacteria</taxon>
        <taxon>Bacillati</taxon>
        <taxon>Actinomycetota</taxon>
        <taxon>Actinomycetes</taxon>
        <taxon>Kitasatosporales</taxon>
        <taxon>Streptomycetaceae</taxon>
        <taxon>Streptomyces</taxon>
    </lineage>
</organism>
<dbReference type="AlphaFoldDB" id="A0A939FG92"/>
<keyword evidence="3" id="KW-1185">Reference proteome</keyword>
<feature type="region of interest" description="Disordered" evidence="1">
    <location>
        <begin position="1"/>
        <end position="60"/>
    </location>
</feature>
<feature type="region of interest" description="Disordered" evidence="1">
    <location>
        <begin position="88"/>
        <end position="173"/>
    </location>
</feature>
<feature type="compositionally biased region" description="Pro residues" evidence="1">
    <location>
        <begin position="115"/>
        <end position="125"/>
    </location>
</feature>